<dbReference type="AlphaFoldDB" id="A0A917EWL8"/>
<keyword evidence="1" id="KW-0175">Coiled coil</keyword>
<evidence type="ECO:0000313" key="2">
    <source>
        <dbReference type="EMBL" id="GGF16914.1"/>
    </source>
</evidence>
<dbReference type="EMBL" id="BMEL01000001">
    <property type="protein sequence ID" value="GGF16914.1"/>
    <property type="molecule type" value="Genomic_DNA"/>
</dbReference>
<accession>A0A917EWL8</accession>
<reference evidence="2" key="1">
    <citation type="journal article" date="2014" name="Int. J. Syst. Evol. Microbiol.">
        <title>Complete genome sequence of Corynebacterium casei LMG S-19264T (=DSM 44701T), isolated from a smear-ripened cheese.</title>
        <authorList>
            <consortium name="US DOE Joint Genome Institute (JGI-PGF)"/>
            <person name="Walter F."/>
            <person name="Albersmeier A."/>
            <person name="Kalinowski J."/>
            <person name="Ruckert C."/>
        </authorList>
    </citation>
    <scope>NUCLEOTIDE SEQUENCE</scope>
    <source>
        <strain evidence="2">CGMCC 1.12153</strain>
    </source>
</reference>
<organism evidence="2 3">
    <name type="scientific">Halobacillus andaensis</name>
    <dbReference type="NCBI Taxonomy" id="1176239"/>
    <lineage>
        <taxon>Bacteria</taxon>
        <taxon>Bacillati</taxon>
        <taxon>Bacillota</taxon>
        <taxon>Bacilli</taxon>
        <taxon>Bacillales</taxon>
        <taxon>Bacillaceae</taxon>
        <taxon>Halobacillus</taxon>
    </lineage>
</organism>
<protein>
    <submittedName>
        <fullName evidence="2">Uncharacterized protein</fullName>
    </submittedName>
</protein>
<dbReference type="Proteomes" id="UP000660110">
    <property type="component" value="Unassembled WGS sequence"/>
</dbReference>
<keyword evidence="3" id="KW-1185">Reference proteome</keyword>
<reference evidence="2" key="2">
    <citation type="submission" date="2020-09" db="EMBL/GenBank/DDBJ databases">
        <authorList>
            <person name="Sun Q."/>
            <person name="Zhou Y."/>
        </authorList>
    </citation>
    <scope>NUCLEOTIDE SEQUENCE</scope>
    <source>
        <strain evidence="2">CGMCC 1.12153</strain>
    </source>
</reference>
<dbReference type="RefSeq" id="WP_188376754.1">
    <property type="nucleotide sequence ID" value="NZ_BMEL01000001.1"/>
</dbReference>
<feature type="coiled-coil region" evidence="1">
    <location>
        <begin position="97"/>
        <end position="127"/>
    </location>
</feature>
<comment type="caution">
    <text evidence="2">The sequence shown here is derived from an EMBL/GenBank/DDBJ whole genome shotgun (WGS) entry which is preliminary data.</text>
</comment>
<proteinExistence type="predicted"/>
<feature type="coiled-coil region" evidence="1">
    <location>
        <begin position="33"/>
        <end position="60"/>
    </location>
</feature>
<name>A0A917EWL8_HALAA</name>
<evidence type="ECO:0000313" key="3">
    <source>
        <dbReference type="Proteomes" id="UP000660110"/>
    </source>
</evidence>
<evidence type="ECO:0000256" key="1">
    <source>
        <dbReference type="SAM" id="Coils"/>
    </source>
</evidence>
<gene>
    <name evidence="2" type="ORF">GCM10010954_14450</name>
</gene>
<sequence>MLNYYMKFIKSFILKLFGQGKSYPKEAPAAVPENKTIRKVEGLKEELKKVQTAYDKHIAMMQTEFDKADIVFKDFYDSEYNQALKKHHTDILPKKEFDAIEKELTSLREAVHEAGAELDKLEEYKKEDVLKILGELQSLKDRYTNAVADQSEEIHDELMNLKQQYMKKVNSLGASYSALVNTDQVLHDTFHDYGFYYDETMLEQYALLTSGKGKEVKPEAYSIDKSIISKELSNFHVNLTPYK</sequence>